<dbReference type="Pfam" id="PF10162">
    <property type="entry name" value="G8"/>
    <property type="match status" value="2"/>
</dbReference>
<organism evidence="10 11">
    <name type="scientific">Fasciolopsis buskii</name>
    <dbReference type="NCBI Taxonomy" id="27845"/>
    <lineage>
        <taxon>Eukaryota</taxon>
        <taxon>Metazoa</taxon>
        <taxon>Spiralia</taxon>
        <taxon>Lophotrochozoa</taxon>
        <taxon>Platyhelminthes</taxon>
        <taxon>Trematoda</taxon>
        <taxon>Digenea</taxon>
        <taxon>Plagiorchiida</taxon>
        <taxon>Echinostomata</taxon>
        <taxon>Echinostomatoidea</taxon>
        <taxon>Fasciolidae</taxon>
        <taxon>Fasciolopsis</taxon>
    </lineage>
</organism>
<dbReference type="GO" id="GO:0042995">
    <property type="term" value="C:cell projection"/>
    <property type="evidence" value="ECO:0007669"/>
    <property type="project" value="UniProtKB-SubCell"/>
</dbReference>
<comment type="caution">
    <text evidence="10">The sequence shown here is derived from an EMBL/GenBank/DDBJ whole genome shotgun (WGS) entry which is preliminary data.</text>
</comment>
<dbReference type="InterPro" id="IPR019316">
    <property type="entry name" value="G8_domain"/>
</dbReference>
<dbReference type="SUPFAM" id="SSF49503">
    <property type="entry name" value="Cupredoxins"/>
    <property type="match status" value="1"/>
</dbReference>
<dbReference type="InterPro" id="IPR013783">
    <property type="entry name" value="Ig-like_fold"/>
</dbReference>
<dbReference type="InterPro" id="IPR055401">
    <property type="entry name" value="CEMIP_beta-hel_dom"/>
</dbReference>
<evidence type="ECO:0000256" key="6">
    <source>
        <dbReference type="ARBA" id="ARBA00022989"/>
    </source>
</evidence>
<sequence length="4180" mass="451781">MGDWQMLNTEMIEQGESILKFAAPRGVTGKYVIVIVVNGVTLTSDQCSWWICQIWLQPSYSPTVTSLNPRYGPPSTIVQLNGTIFTSRFTSNMDAFTVGKPQSMIRYGVALVPNGSDTGYVNCRLGGITIAITDISPGSSSILGGVKIDVTGKYFQQASPPKVFCGQQECVVFHVEDTLIQCQIPYLPVLPTVSRIYPGDRGGFWEEWSGLTASTSADLAALNFTTPPSGAIKQITLTDEASTTFSLQPETTILRMHNIFIAPWNSVFQFELPTTGTIALMGGRTSDNSTALQLTNGLAPNITLQQDDQYELDFRVAVSSQTSNIQMCLRIFNTSISNGQLTASSPALQRLSFTVPYADEKQQIDHSSLIGKSNNGLAETQQIRITTNVTQFKLCIFSSCTPKMLVATVTTTQMQTYMEEQLQKNGFTVTINEQSADALVATVVFPVDFGDMPLVEVITTPFDPSAVQVSEIQQGLAPINGLIRPSYMGYPSLLTYPVNGTADEVKASFMSLRQSVCPTRLTNVDRKKYVFFEDFETTASGSRTAEVPAFCGSYSRFWPGWFNFPAIVDLSRYPHLCFAILGKLSQNIQFRYTAIGAQTRQDNYVYTYSTNMSYASYKTWRFKCINVLSVIQLAAGSQFSIFQLSAFYAVPAKDYWEPDYAYYIDSIFVGSEPISTDEQDVSTWPRIPQKIFSNVAVTKLSTAGQFQLTFSAVQCGSNYSLFGVAGVPDSVNASSMDFTTIRDARWPDGLQSNVTRLQQAMIPPTGTIGLSFMGMLIPPFPFNFVSTGVIERALETHPLLTNVKVNTYGSCWDLKINIEFTSRGGDQPLLEIIDTSDVKGIGVIVKVQEISKGYLKLCPIPGDMLAKVENQPQVRVYLNNVPTKCASSCKHTFSGSMKPTISSVLLTNANNYVLRVTGTGFDADKPEANEFHWLDSENRTVEIVKAKTATATQLEFYASPLTEIKAGSQKARLLVGKLGFSDMITVDLGSAEATITSVNPSTSPLGGNITVDIVGTRFDPQTMNVLDSNGSVSVTVEQLGIVITGSVAITYDAAITPNLSSVNPNGPIPLAGGVQITVIGENFTDGSKITVGQVMVNNITVTSGTQLIFQAPKQSKPGIYPIWVWMAAGGRSTSNLNLTYVFNVANVSQHWGSWMGGKFLDVFGEGFSSSTKVFLRGTSDQAYTCLGPRWAGCEVINQSSARIQCKLKPARLVHNITNSDTNPTYGSNYKWSPSTLTIMQGDTVQWEWTSPLKTRPFSVYQVKSMLEPVPIPGGFSSSFSSQGRFIKEFLVPGTYLYASGIDFVMIGAVRVLPFGDCLTEVVVREGETEAQHIQVQTPPLDAPNLTCPGPFTCTPLINSTAMSTRHTFILRGCLTPAVYNFAPNNGAADTIITLNTSILTSCSDNIEIRTGGASCELLTNASRNNSTDLSCIIGDLNAANASLLAGQPIQMEILQREMGASIVIGTSDPLSRTFFFLPQINTANVTQSGSILGGGTLIIYGSGFEAARFDHIQIALGTNRIPCKPKIVETGKITCIINLIDPHSLSPSSPTLAAIDVQIFNNWTLQWIPVSCASTANCSYTFDIGQTPEVTLIEPLEITSSSATLRINGDKLLLNNETTSDLSVVVSGVGCTQITNLGSGQGFTCVLNGSLPYGGNSVQLLNRIRGAGIIPNNLTVLSAIKVDSVSPTIGSFAGGTPVCLAGNGLDMANITVSFGDSNCATNPAFNRTSGQLCCFTPQHALPTNGGSTTIVNVSVQVSGSSNSSQLTNAFTYSVDYTPQISGAVVEVVAQSNASKISRITITGTLLNTPTNGLLNVTLGNAIPCQITNQTDIQIVCTTNNLKAGTYVVNLMNWGSGRASSTTQVTVPLQLSSITPSSGSLLGDQAVNLIGTGFAGNLTNVTICGKSCGTVQGNSVNIQCRTGRSATNVDTSCNVIVSISDASGTPQSASLSNAFSYLGSLTPTVTSVQPLIGGTGGGTTVTIQGVSLSAPKGTKVQVGGTECAIQSANDTTIICQTGPHLPAGKVSVNVSVGDKGQAAGNFVYYYVDRWSSPYTWNNSPPPVEGDFVVIGDAQKVMLDQDTPVMVMVLVNGGTLFFDPTKNVELKAKYIVIINNGTFQIGSQAEPHPSRATVTLFGHVREKELPLFGAKVLALRNGTLELHGKPRPVTWTWLSQPAEVGSRTIVLTNPVDWQPGEKIVIASTGGRSSHGENEEHEIQSISSDNRTLTLVGTIAYRKISTTINYTRSVSGFFSAEVGLLTRNVVIRGDSNSTVPSSVPQCSADFSTGQFATQTCYQGNPADQMGVDQFGGHLHIGGPVIDSDAVRAHISYTEFTYMGQAFRLGRYPIHFHLNGRMNGTYVKGCSVHTAFNRAVNLHNTHQVVIENNVVFDVMGGALFLEDGLEQQNVIQYNLFVYVKKTNSLLNDDVVPAAYWITHPYNIVRHNVAAGGTNFGFWYRMLENPSGPSTTTSICPRIAQMGVFENNTVHSQGWFALWIHEIYYPTKDGICGSVKWDKAVFRKLFAWNNNKGPECVNCGSVQFEDMLLVNNAEAGIEGKLLKNNIFYNQTTGPIYKNVYIVGYEASLNSDGQTCNSRAVIPPWSPGLRIEGVTVRNFNGPNCTGILGTVITCLCSVLCGGYEYRMKNITWENTDNRVEFRWASDLLLRDEDSSLVAGISGVIPMNGSLIMPYAPHLPTDKCGPTAPGAGDLGKAYGQGAVQGVRCYPEITAIRYSLGSLVPTIGVGSDMIVTRIGNGTQEVPFKQRGLTEENGWMTTLINNYTFSVGWRSVPSFTNLSYVGHVENFRNNDYVIVRHSGFVKKPDRVQVLLGAAETVASIVPLDPVLNKTGDHYYNETGQYLEYLLKCPQNPGLFVSMQLQFKAYVCFYPNCTAPDAVKTSGQLVRPANAVYWSNSSTWNGILGPQPTNGSSLTIPNSTWLVLDTSIKIQLVTIVIEGSLEIISGTAKDQKIYDISFNQMLLKGGRLLAGINQESPLTNATLSLTLLGSMSDNDSFSDMSGPTIGPKSIANYGQMFMHADRKIPVWTRLKQTAAAGSNQLVLETPVQNWKAGERVVVASTSKDYLQSETCTIQSISADNLTISLVDQLRYNHVAYNEVYGRQQFNAGAEVGILSSNIVIQGDNSSEANKFGGRILVSVSLIGTDFVQGQLKLSGVYLKNMGQSTFLSNTDARLPVAFLNAGNLVGSYLNSTIFENSYSTAVGAYGTSGLIVADSLIYKTTGSGIALSGSSHNLTHTAIIQTGWSGATATGEILTSPDVVFQAGVDILNAPDTVVKDIAVAGAQRIGLMTKGLDCADNVDQYWQNVVVHSCMVGLLVTDAKSNCTKIANVKAYSATEFSIYFQVNTSIILTNVQLVDNRGAVYPYVGTPSGRTGEMHGKTVKLQNSLFVGHSGMQSCTDAPRPEVINVSTGLTGIYSPNNGHVGIVSSQFLSSLSDIVKKGLVHWSSDFSLGGGTFVRNITAVKYGNICPGLSDVFWRTDSVNEDAIQPTYFENFTAIDMDKNYLVFYGQPNLRNINFEKCGDMECDGLKKVLVMDKDGTLFGQPTVILPQSEWQWDKDPSYGIGDSKVPVRMITRPDGTKFSVDTQWPQKGVIRDSSCQYVDTMQAYKCGTALDHRVLLIESLDEDRIQRRIAPVAFGTDGLQTNYLDLINGPADHGRCNSYTCMKRLSAFFAFVARGLNFLCFFTGTPPQKIRLSIFQPDSTYGIRVGIDYSVSGRLDVYADGTYIFPQNGAYNDKNQMIFKEPNQTGQYLPNALTDPSGTNYFDRKTETLYVVVKGPSIVEIRYQPLVIISFGLPAMTEEEFYGSKVVDNMAAFLGIPSSRIRIAKVVSESSSGSRRRRAAAPLQVKLEISEPPAATVQPINTSVSAPETPVEIKPTSLETVSAKLVNSVQTNSLASALNTMISGVQMVEPPPQPGSERWQALATSSGGFNSTPQIIQIPYAAEISVNNTVVEGEPFTIFLSTSDAAKTHVTKLGTDVKPWRFNLSGVQTTHGFSSMNNVSFPSTNDGFAVLDKQYVNNTGVQQLLFSVADPNFTTVLSKNITFTVNTRKFVLKASLVGANDQTNGTTGNETTLLQFRIQMFDQSTGRVSEALDWRVRSILSDVTMISNDSNSLAASYQTIQDNVAAGKVAITVGGIQFMARSSTTVRLIALIVTISELYSEC</sequence>
<dbReference type="Pfam" id="PF24606">
    <property type="entry name" value="CEMIP_beta-hel"/>
    <property type="match status" value="1"/>
</dbReference>
<dbReference type="InterPro" id="IPR006626">
    <property type="entry name" value="PbH1"/>
</dbReference>
<protein>
    <recommendedName>
        <fullName evidence="9">G8 domain-containing protein</fullName>
    </recommendedName>
</protein>
<evidence type="ECO:0000313" key="10">
    <source>
        <dbReference type="EMBL" id="KAA0193120.1"/>
    </source>
</evidence>
<dbReference type="SUPFAM" id="SSF51126">
    <property type="entry name" value="Pectin lyase-like"/>
    <property type="match status" value="1"/>
</dbReference>
<keyword evidence="6" id="KW-1133">Transmembrane helix</keyword>
<dbReference type="InterPro" id="IPR008972">
    <property type="entry name" value="Cupredoxin"/>
</dbReference>
<dbReference type="Pfam" id="PF01833">
    <property type="entry name" value="TIG"/>
    <property type="match status" value="5"/>
</dbReference>
<reference evidence="10" key="1">
    <citation type="submission" date="2019-05" db="EMBL/GenBank/DDBJ databases">
        <title>Annotation for the trematode Fasciolopsis buski.</title>
        <authorList>
            <person name="Choi Y.-J."/>
        </authorList>
    </citation>
    <scope>NUCLEOTIDE SEQUENCE</scope>
    <source>
        <strain evidence="10">HT</strain>
        <tissue evidence="10">Whole worm</tissue>
    </source>
</reference>
<dbReference type="PROSITE" id="PS51484">
    <property type="entry name" value="G8"/>
    <property type="match status" value="2"/>
</dbReference>
<dbReference type="Proteomes" id="UP000728185">
    <property type="component" value="Unassembled WGS sequence"/>
</dbReference>
<evidence type="ECO:0000256" key="2">
    <source>
        <dbReference type="ARBA" id="ARBA00004236"/>
    </source>
</evidence>
<gene>
    <name evidence="10" type="ORF">FBUS_03581</name>
</gene>
<keyword evidence="4" id="KW-1003">Cell membrane</keyword>
<evidence type="ECO:0000256" key="8">
    <source>
        <dbReference type="ARBA" id="ARBA00023273"/>
    </source>
</evidence>
<dbReference type="EMBL" id="LUCM01005245">
    <property type="protein sequence ID" value="KAA0193120.1"/>
    <property type="molecule type" value="Genomic_DNA"/>
</dbReference>
<keyword evidence="7" id="KW-0325">Glycoprotein</keyword>
<keyword evidence="6" id="KW-0472">Membrane</keyword>
<evidence type="ECO:0000256" key="4">
    <source>
        <dbReference type="ARBA" id="ARBA00022475"/>
    </source>
</evidence>
<dbReference type="Gene3D" id="2.60.40.10">
    <property type="entry name" value="Immunoglobulins"/>
    <property type="match status" value="6"/>
</dbReference>
<proteinExistence type="predicted"/>
<evidence type="ECO:0000256" key="5">
    <source>
        <dbReference type="ARBA" id="ARBA00022729"/>
    </source>
</evidence>
<dbReference type="SMART" id="SM00710">
    <property type="entry name" value="PbH1"/>
    <property type="match status" value="6"/>
</dbReference>
<dbReference type="SMART" id="SM01225">
    <property type="entry name" value="G8"/>
    <property type="match status" value="2"/>
</dbReference>
<dbReference type="PANTHER" id="PTHR46769">
    <property type="entry name" value="POLYCYSTIC KIDNEY AND HEPATIC DISEASE 1 (AUTOSOMAL RECESSIVE)-LIKE 1"/>
    <property type="match status" value="1"/>
</dbReference>
<dbReference type="CDD" id="cd00603">
    <property type="entry name" value="IPT_PCSR"/>
    <property type="match status" value="3"/>
</dbReference>
<accession>A0A8E0RUF6</accession>
<evidence type="ECO:0000256" key="1">
    <source>
        <dbReference type="ARBA" id="ARBA00004167"/>
    </source>
</evidence>
<dbReference type="OrthoDB" id="120976at2759"/>
<dbReference type="GO" id="GO:0005886">
    <property type="term" value="C:plasma membrane"/>
    <property type="evidence" value="ECO:0007669"/>
    <property type="project" value="UniProtKB-SubCell"/>
</dbReference>
<dbReference type="PANTHER" id="PTHR46769:SF2">
    <property type="entry name" value="FIBROCYSTIN-L ISOFORM 2 PRECURSOR-RELATED"/>
    <property type="match status" value="1"/>
</dbReference>
<keyword evidence="5" id="KW-0732">Signal</keyword>
<dbReference type="SUPFAM" id="SSF81296">
    <property type="entry name" value="E set domains"/>
    <property type="match status" value="5"/>
</dbReference>
<dbReference type="InterPro" id="IPR014756">
    <property type="entry name" value="Ig_E-set"/>
</dbReference>
<comment type="subcellular location">
    <subcellularLocation>
        <location evidence="2">Cell membrane</location>
    </subcellularLocation>
    <subcellularLocation>
        <location evidence="3">Cell projection</location>
    </subcellularLocation>
    <subcellularLocation>
        <location evidence="1">Membrane</location>
        <topology evidence="1">Single-pass membrane protein</topology>
    </subcellularLocation>
</comment>
<dbReference type="SMART" id="SM00429">
    <property type="entry name" value="IPT"/>
    <property type="match status" value="5"/>
</dbReference>
<name>A0A8E0RUF6_9TREM</name>
<dbReference type="InterPro" id="IPR052387">
    <property type="entry name" value="Fibrocystin"/>
</dbReference>
<evidence type="ECO:0000313" key="11">
    <source>
        <dbReference type="Proteomes" id="UP000728185"/>
    </source>
</evidence>
<dbReference type="Gene3D" id="2.60.40.420">
    <property type="entry name" value="Cupredoxins - blue copper proteins"/>
    <property type="match status" value="1"/>
</dbReference>
<keyword evidence="6" id="KW-0812">Transmembrane</keyword>
<evidence type="ECO:0000256" key="7">
    <source>
        <dbReference type="ARBA" id="ARBA00023180"/>
    </source>
</evidence>
<dbReference type="InterPro" id="IPR011050">
    <property type="entry name" value="Pectin_lyase_fold/virulence"/>
</dbReference>
<feature type="domain" description="G8" evidence="9">
    <location>
        <begin position="2053"/>
        <end position="2174"/>
    </location>
</feature>
<keyword evidence="8" id="KW-0966">Cell projection</keyword>
<keyword evidence="11" id="KW-1185">Reference proteome</keyword>
<dbReference type="CDD" id="cd00102">
    <property type="entry name" value="IPT"/>
    <property type="match status" value="2"/>
</dbReference>
<evidence type="ECO:0000259" key="9">
    <source>
        <dbReference type="PROSITE" id="PS51484"/>
    </source>
</evidence>
<feature type="domain" description="G8" evidence="9">
    <location>
        <begin position="2912"/>
        <end position="3046"/>
    </location>
</feature>
<dbReference type="InterPro" id="IPR002909">
    <property type="entry name" value="IPT_dom"/>
</dbReference>
<evidence type="ECO:0000256" key="3">
    <source>
        <dbReference type="ARBA" id="ARBA00004316"/>
    </source>
</evidence>